<dbReference type="GO" id="GO:0003735">
    <property type="term" value="F:structural constituent of ribosome"/>
    <property type="evidence" value="ECO:0007669"/>
    <property type="project" value="InterPro"/>
</dbReference>
<evidence type="ECO:0000313" key="8">
    <source>
        <dbReference type="EMBL" id="PWN27203.1"/>
    </source>
</evidence>
<evidence type="ECO:0000256" key="6">
    <source>
        <dbReference type="ARBA" id="ARBA00023274"/>
    </source>
</evidence>
<dbReference type="GeneID" id="37030131"/>
<dbReference type="Proteomes" id="UP000245884">
    <property type="component" value="Unassembled WGS sequence"/>
</dbReference>
<dbReference type="SUPFAM" id="SSF57840">
    <property type="entry name" value="Ribosomal protein L36"/>
    <property type="match status" value="1"/>
</dbReference>
<evidence type="ECO:0000256" key="4">
    <source>
        <dbReference type="ARBA" id="ARBA00022980"/>
    </source>
</evidence>
<evidence type="ECO:0000256" key="7">
    <source>
        <dbReference type="RuleBase" id="RU000570"/>
    </source>
</evidence>
<dbReference type="HAMAP" id="MF_00251">
    <property type="entry name" value="Ribosomal_bL36"/>
    <property type="match status" value="1"/>
</dbReference>
<dbReference type="InterPro" id="IPR052143">
    <property type="entry name" value="Mitoribosomal_bL36m"/>
</dbReference>
<dbReference type="EMBL" id="KZ819669">
    <property type="protein sequence ID" value="PWN27203.1"/>
    <property type="molecule type" value="Genomic_DNA"/>
</dbReference>
<dbReference type="InterPro" id="IPR000473">
    <property type="entry name" value="Ribosomal_bL36"/>
</dbReference>
<dbReference type="GO" id="GO:0005762">
    <property type="term" value="C:mitochondrial large ribosomal subunit"/>
    <property type="evidence" value="ECO:0007669"/>
    <property type="project" value="TreeGrafter"/>
</dbReference>
<dbReference type="GO" id="GO:0006412">
    <property type="term" value="P:translation"/>
    <property type="evidence" value="ECO:0007669"/>
    <property type="project" value="InterPro"/>
</dbReference>
<keyword evidence="4 7" id="KW-0689">Ribosomal protein</keyword>
<comment type="subcellular location">
    <subcellularLocation>
        <location evidence="1">Mitochondrion</location>
    </subcellularLocation>
</comment>
<dbReference type="Pfam" id="PF00444">
    <property type="entry name" value="Ribosomal_L36"/>
    <property type="match status" value="1"/>
</dbReference>
<dbReference type="NCBIfam" id="TIGR01022">
    <property type="entry name" value="rpmJ_bact"/>
    <property type="match status" value="1"/>
</dbReference>
<dbReference type="PROSITE" id="PS00828">
    <property type="entry name" value="RIBOSOMAL_L36"/>
    <property type="match status" value="1"/>
</dbReference>
<name>A0A316UTH2_9BASI</name>
<dbReference type="OrthoDB" id="10265903at2759"/>
<keyword evidence="3" id="KW-0809">Transit peptide</keyword>
<keyword evidence="5" id="KW-0496">Mitochondrion</keyword>
<reference evidence="8 9" key="1">
    <citation type="journal article" date="2018" name="Mol. Biol. Evol.">
        <title>Broad Genomic Sampling Reveals a Smut Pathogenic Ancestry of the Fungal Clade Ustilaginomycotina.</title>
        <authorList>
            <person name="Kijpornyongpan T."/>
            <person name="Mondo S.J."/>
            <person name="Barry K."/>
            <person name="Sandor L."/>
            <person name="Lee J."/>
            <person name="Lipzen A."/>
            <person name="Pangilinan J."/>
            <person name="LaButti K."/>
            <person name="Hainaut M."/>
            <person name="Henrissat B."/>
            <person name="Grigoriev I.V."/>
            <person name="Spatafora J.W."/>
            <person name="Aime M.C."/>
        </authorList>
    </citation>
    <scope>NUCLEOTIDE SEQUENCE [LARGE SCALE GENOMIC DNA]</scope>
    <source>
        <strain evidence="8 9">MCA 5214</strain>
    </source>
</reference>
<sequence length="97" mass="10658">MASLLLRPWALRSAVNTMPSAFAAVRTMSSRVSRPSLLVNPSAQRTSASSSSILDQARGMKVRSAIKKMCNDCSVVRRKGRLMVICKSNPKHKQRQG</sequence>
<dbReference type="PANTHER" id="PTHR46909">
    <property type="entry name" value="39S RIBOSOMAL PROTEIN L36, MITOCHONDRIAL"/>
    <property type="match status" value="1"/>
</dbReference>
<dbReference type="InterPro" id="IPR035977">
    <property type="entry name" value="Ribosomal_bL36_sp"/>
</dbReference>
<dbReference type="STRING" id="1569628.A0A316UTH2"/>
<accession>A0A316UTH2</accession>
<gene>
    <name evidence="8" type="ORF">BDZ90DRAFT_260867</name>
</gene>
<evidence type="ECO:0000256" key="3">
    <source>
        <dbReference type="ARBA" id="ARBA00022946"/>
    </source>
</evidence>
<organism evidence="8 9">
    <name type="scientific">Jaminaea rosea</name>
    <dbReference type="NCBI Taxonomy" id="1569628"/>
    <lineage>
        <taxon>Eukaryota</taxon>
        <taxon>Fungi</taxon>
        <taxon>Dikarya</taxon>
        <taxon>Basidiomycota</taxon>
        <taxon>Ustilaginomycotina</taxon>
        <taxon>Exobasidiomycetes</taxon>
        <taxon>Microstromatales</taxon>
        <taxon>Microstromatales incertae sedis</taxon>
        <taxon>Jaminaea</taxon>
    </lineage>
</organism>
<dbReference type="RefSeq" id="XP_025361815.1">
    <property type="nucleotide sequence ID" value="XM_025508308.1"/>
</dbReference>
<protein>
    <recommendedName>
        <fullName evidence="7">Ribosomal protein</fullName>
    </recommendedName>
</protein>
<dbReference type="PANTHER" id="PTHR46909:SF1">
    <property type="entry name" value="LARGE RIBOSOMAL SUBUNIT PROTEIN BL36M"/>
    <property type="match status" value="1"/>
</dbReference>
<evidence type="ECO:0000313" key="9">
    <source>
        <dbReference type="Proteomes" id="UP000245884"/>
    </source>
</evidence>
<evidence type="ECO:0000256" key="5">
    <source>
        <dbReference type="ARBA" id="ARBA00023128"/>
    </source>
</evidence>
<dbReference type="AlphaFoldDB" id="A0A316UTH2"/>
<keyword evidence="9" id="KW-1185">Reference proteome</keyword>
<comment type="similarity">
    <text evidence="2 7">Belongs to the bacterial ribosomal protein bL36 family.</text>
</comment>
<evidence type="ECO:0000256" key="2">
    <source>
        <dbReference type="ARBA" id="ARBA00007645"/>
    </source>
</evidence>
<proteinExistence type="inferred from homology"/>
<evidence type="ECO:0000256" key="1">
    <source>
        <dbReference type="ARBA" id="ARBA00004173"/>
    </source>
</evidence>
<keyword evidence="6 7" id="KW-0687">Ribonucleoprotein</keyword>